<gene>
    <name evidence="2" type="ORF">FHX34_105670</name>
</gene>
<keyword evidence="3" id="KW-1185">Reference proteome</keyword>
<evidence type="ECO:0000313" key="3">
    <source>
        <dbReference type="Proteomes" id="UP000320239"/>
    </source>
</evidence>
<organism evidence="2 3">
    <name type="scientific">Actinoplanes teichomyceticus</name>
    <dbReference type="NCBI Taxonomy" id="1867"/>
    <lineage>
        <taxon>Bacteria</taxon>
        <taxon>Bacillati</taxon>
        <taxon>Actinomycetota</taxon>
        <taxon>Actinomycetes</taxon>
        <taxon>Micromonosporales</taxon>
        <taxon>Micromonosporaceae</taxon>
        <taxon>Actinoplanes</taxon>
    </lineage>
</organism>
<feature type="region of interest" description="Disordered" evidence="1">
    <location>
        <begin position="62"/>
        <end position="94"/>
    </location>
</feature>
<dbReference type="RefSeq" id="WP_122978673.1">
    <property type="nucleotide sequence ID" value="NZ_BOMX01000088.1"/>
</dbReference>
<evidence type="ECO:0000256" key="1">
    <source>
        <dbReference type="SAM" id="MobiDB-lite"/>
    </source>
</evidence>
<evidence type="ECO:0000313" key="2">
    <source>
        <dbReference type="EMBL" id="TWG12802.1"/>
    </source>
</evidence>
<dbReference type="AlphaFoldDB" id="A0A561VMH7"/>
<reference evidence="2 3" key="1">
    <citation type="submission" date="2019-06" db="EMBL/GenBank/DDBJ databases">
        <title>Sequencing the genomes of 1000 actinobacteria strains.</title>
        <authorList>
            <person name="Klenk H.-P."/>
        </authorList>
    </citation>
    <scope>NUCLEOTIDE SEQUENCE [LARGE SCALE GENOMIC DNA]</scope>
    <source>
        <strain evidence="2 3">DSM 43866</strain>
    </source>
</reference>
<sequence length="94" mass="9790">MPTIWILIAVSPLLVTAGVLAAVTMTALIRARPEDVPAVTSTFATAFTKLVERVRIGQRPAATLGRVLTTGPGPQPPTATSPDENTTGNEQEPA</sequence>
<feature type="compositionally biased region" description="Polar residues" evidence="1">
    <location>
        <begin position="83"/>
        <end position="94"/>
    </location>
</feature>
<comment type="caution">
    <text evidence="2">The sequence shown here is derived from an EMBL/GenBank/DDBJ whole genome shotgun (WGS) entry which is preliminary data.</text>
</comment>
<accession>A0A561VMH7</accession>
<dbReference type="EMBL" id="VIWY01000005">
    <property type="protein sequence ID" value="TWG12802.1"/>
    <property type="molecule type" value="Genomic_DNA"/>
</dbReference>
<name>A0A561VMH7_ACTTI</name>
<protein>
    <submittedName>
        <fullName evidence="2">Uncharacterized protein</fullName>
    </submittedName>
</protein>
<proteinExistence type="predicted"/>
<dbReference type="Proteomes" id="UP000320239">
    <property type="component" value="Unassembled WGS sequence"/>
</dbReference>